<evidence type="ECO:0000313" key="1">
    <source>
        <dbReference type="EMBL" id="AMJ79013.1"/>
    </source>
</evidence>
<evidence type="ECO:0000313" key="2">
    <source>
        <dbReference type="Proteomes" id="UP000061468"/>
    </source>
</evidence>
<dbReference type="Proteomes" id="UP000061468">
    <property type="component" value="Chromosome"/>
</dbReference>
<gene>
    <name evidence="1" type="ORF">AV942_12270</name>
</gene>
<reference evidence="1 2" key="1">
    <citation type="submission" date="2015-12" db="EMBL/GenBank/DDBJ databases">
        <title>Intraspecies pangenome expansion in the marine bacterium Alteromonas.</title>
        <authorList>
            <person name="Lopez-Perez M."/>
            <person name="Rodriguez-Valera F."/>
        </authorList>
    </citation>
    <scope>NUCLEOTIDE SEQUENCE [LARGE SCALE GENOMIC DNA]</scope>
    <source>
        <strain evidence="1 2">UM8</strain>
    </source>
</reference>
<dbReference type="AlphaFoldDB" id="A0AAC9ADG1"/>
<sequence length="251" mass="28975">MPIYTPTKTTLQKIKKEAKKLDKSLGSLQQRQDIVSQNFGYRNYYDFDQAYKKASFIISGSPFSGTGSFSGEILLEGRDGLTHQPYMRTVRVEEYEITQRFELESNDSIDSSMQQFCEYIDSHLRDFASLIFKARDEHRKINPYSDFIELKSDYNLRSVDIVVGVEFPKGLSTQEEFKFAEKWFFDEGKGGRISLSNLPNDGLIPAKAIPTFLRNIRTIAEQSFKQGCYVFPSSIHQDLTCDETQLNRYSH</sequence>
<organism evidence="1 2">
    <name type="scientific">Alteromonas mediterranea</name>
    <dbReference type="NCBI Taxonomy" id="314275"/>
    <lineage>
        <taxon>Bacteria</taxon>
        <taxon>Pseudomonadati</taxon>
        <taxon>Pseudomonadota</taxon>
        <taxon>Gammaproteobacteria</taxon>
        <taxon>Alteromonadales</taxon>
        <taxon>Alteromonadaceae</taxon>
        <taxon>Alteromonas/Salinimonas group</taxon>
        <taxon>Alteromonas</taxon>
    </lineage>
</organism>
<proteinExistence type="predicted"/>
<protein>
    <submittedName>
        <fullName evidence="1">Uncharacterized protein</fullName>
    </submittedName>
</protein>
<dbReference type="RefSeq" id="WP_015067498.1">
    <property type="nucleotide sequence ID" value="NZ_CP013928.1"/>
</dbReference>
<dbReference type="EMBL" id="CP013928">
    <property type="protein sequence ID" value="AMJ79013.1"/>
    <property type="molecule type" value="Genomic_DNA"/>
</dbReference>
<accession>A0AAC9ADG1</accession>
<name>A0AAC9ADG1_9ALTE</name>